<evidence type="ECO:0000256" key="8">
    <source>
        <dbReference type="PIRSR" id="PIRSR001365-2"/>
    </source>
</evidence>
<dbReference type="GO" id="GO:0008840">
    <property type="term" value="F:4-hydroxy-tetrahydrodipicolinate synthase activity"/>
    <property type="evidence" value="ECO:0007669"/>
    <property type="project" value="TreeGrafter"/>
</dbReference>
<evidence type="ECO:0000256" key="5">
    <source>
        <dbReference type="HAMAP-Rule" id="MF_00694"/>
    </source>
</evidence>
<reference evidence="9" key="2">
    <citation type="submission" date="2020-09" db="EMBL/GenBank/DDBJ databases">
        <authorList>
            <person name="Sun Q."/>
            <person name="Zhou Y."/>
        </authorList>
    </citation>
    <scope>NUCLEOTIDE SEQUENCE</scope>
    <source>
        <strain evidence="9">CGMCC 4.7306</strain>
    </source>
</reference>
<sequence length="305" mass="32666">MSDYAPRDLAAAIPRGLLSFPVTHFTDDLAVAPDAYRAHIERMAAHPVAGLFAAGGTGEFFSLTPAEVLTVVDAAVQSAPDGVPILAPAGRDTGTAAELARGAEQAGADGILLFPPYLTESEQDGLAAHVEQVCRATSLGVIIYNRANARYAAGTVERLADSCPNLIGVKDGIGDLEQMTQIYARMRERLIYIGGLPTAEVFALPYKQLGLSTYSSAIFNFVPEFALDFFAAVQADDHDSVYRMLSDFVLPYIELRNRGKGYAVSIVKAGVRAVGHPAGPVRPPLRDLDDQEFAELETLISKIKN</sequence>
<dbReference type="SMART" id="SM01130">
    <property type="entry name" value="DHDPS"/>
    <property type="match status" value="1"/>
</dbReference>
<dbReference type="AlphaFoldDB" id="A0A917S7N5"/>
<dbReference type="SUPFAM" id="SSF51569">
    <property type="entry name" value="Aldolase"/>
    <property type="match status" value="1"/>
</dbReference>
<dbReference type="RefSeq" id="WP_188895365.1">
    <property type="nucleotide sequence ID" value="NZ_BMMZ01000004.1"/>
</dbReference>
<evidence type="ECO:0000256" key="1">
    <source>
        <dbReference type="ARBA" id="ARBA00001446"/>
    </source>
</evidence>
<dbReference type="GO" id="GO:0042838">
    <property type="term" value="P:D-glucarate catabolic process"/>
    <property type="evidence" value="ECO:0007669"/>
    <property type="project" value="UniProtKB-UniRule"/>
</dbReference>
<feature type="active site" description="Proton donor/acceptor" evidence="7">
    <location>
        <position position="144"/>
    </location>
</feature>
<dbReference type="InterPro" id="IPR002220">
    <property type="entry name" value="DapA-like"/>
</dbReference>
<dbReference type="InterPro" id="IPR017655">
    <property type="entry name" value="Dehydro-deoxyglucarate_dehyd"/>
</dbReference>
<name>A0A917S7N5_9ACTN</name>
<feature type="binding site" evidence="8">
    <location>
        <position position="57"/>
    </location>
    <ligand>
        <name>pyruvate</name>
        <dbReference type="ChEBI" id="CHEBI:15361"/>
    </ligand>
</feature>
<dbReference type="PANTHER" id="PTHR12128:SF19">
    <property type="entry name" value="5-DEHYDRO-4-DEOXYGLUCARATE DEHYDRATASE 2-RELATED"/>
    <property type="match status" value="1"/>
</dbReference>
<evidence type="ECO:0000256" key="7">
    <source>
        <dbReference type="PIRSR" id="PIRSR001365-1"/>
    </source>
</evidence>
<dbReference type="Pfam" id="PF00701">
    <property type="entry name" value="DHDPS"/>
    <property type="match status" value="1"/>
</dbReference>
<accession>A0A917S7N5</accession>
<evidence type="ECO:0000256" key="3">
    <source>
        <dbReference type="ARBA" id="ARBA00007592"/>
    </source>
</evidence>
<keyword evidence="10" id="KW-1185">Reference proteome</keyword>
<proteinExistence type="inferred from homology"/>
<evidence type="ECO:0000256" key="2">
    <source>
        <dbReference type="ARBA" id="ARBA00004983"/>
    </source>
</evidence>
<comment type="pathway">
    <text evidence="2 5">Carbohydrate acid metabolism; D-glucarate degradation; 2,5-dioxopentanoate from D-glucarate: step 2/2.</text>
</comment>
<comment type="caution">
    <text evidence="9">The sequence shown here is derived from an EMBL/GenBank/DDBJ whole genome shotgun (WGS) entry which is preliminary data.</text>
</comment>
<dbReference type="NCBIfam" id="TIGR03249">
    <property type="entry name" value="KdgD"/>
    <property type="match status" value="1"/>
</dbReference>
<dbReference type="Proteomes" id="UP000613840">
    <property type="component" value="Unassembled WGS sequence"/>
</dbReference>
<dbReference type="EMBL" id="BMMZ01000004">
    <property type="protein sequence ID" value="GGL63135.1"/>
    <property type="molecule type" value="Genomic_DNA"/>
</dbReference>
<dbReference type="InterPro" id="IPR013785">
    <property type="entry name" value="Aldolase_TIM"/>
</dbReference>
<dbReference type="CDD" id="cd00951">
    <property type="entry name" value="KDGDH"/>
    <property type="match status" value="1"/>
</dbReference>
<dbReference type="HAMAP" id="MF_00694">
    <property type="entry name" value="KDGDH"/>
    <property type="match status" value="1"/>
</dbReference>
<dbReference type="Gene3D" id="3.20.20.70">
    <property type="entry name" value="Aldolase class I"/>
    <property type="match status" value="1"/>
</dbReference>
<dbReference type="PANTHER" id="PTHR12128">
    <property type="entry name" value="DIHYDRODIPICOLINATE SYNTHASE"/>
    <property type="match status" value="1"/>
</dbReference>
<dbReference type="GO" id="GO:0047448">
    <property type="term" value="F:5-dehydro-4-deoxyglucarate dehydratase activity"/>
    <property type="evidence" value="ECO:0007669"/>
    <property type="project" value="UniProtKB-UniRule"/>
</dbReference>
<organism evidence="9 10">
    <name type="scientific">Microlunatus endophyticus</name>
    <dbReference type="NCBI Taxonomy" id="1716077"/>
    <lineage>
        <taxon>Bacteria</taxon>
        <taxon>Bacillati</taxon>
        <taxon>Actinomycetota</taxon>
        <taxon>Actinomycetes</taxon>
        <taxon>Propionibacteriales</taxon>
        <taxon>Propionibacteriaceae</taxon>
        <taxon>Microlunatus</taxon>
    </lineage>
</organism>
<dbReference type="PIRSF" id="PIRSF001365">
    <property type="entry name" value="DHDPS"/>
    <property type="match status" value="1"/>
</dbReference>
<comment type="similarity">
    <text evidence="3 5 6">Belongs to the DapA family.</text>
</comment>
<evidence type="ECO:0000313" key="9">
    <source>
        <dbReference type="EMBL" id="GGL63135.1"/>
    </source>
</evidence>
<feature type="active site" description="Schiff-base intermediate with substrate" evidence="7">
    <location>
        <position position="170"/>
    </location>
</feature>
<gene>
    <name evidence="9" type="ORF">GCM10011575_22010</name>
</gene>
<evidence type="ECO:0000313" key="10">
    <source>
        <dbReference type="Proteomes" id="UP000613840"/>
    </source>
</evidence>
<comment type="catalytic activity">
    <reaction evidence="1 5">
        <text>5-dehydro-4-deoxy-D-glucarate + H(+) = 2,5-dioxopentanoate + CO2 + H2O</text>
        <dbReference type="Rhea" id="RHEA:24608"/>
        <dbReference type="ChEBI" id="CHEBI:15377"/>
        <dbReference type="ChEBI" id="CHEBI:15378"/>
        <dbReference type="ChEBI" id="CHEBI:16526"/>
        <dbReference type="ChEBI" id="CHEBI:42819"/>
        <dbReference type="ChEBI" id="CHEBI:58136"/>
        <dbReference type="EC" id="4.2.1.41"/>
    </reaction>
</comment>
<protein>
    <recommendedName>
        <fullName evidence="5">Probable 5-dehydro-4-deoxyglucarate dehydratase</fullName>
        <ecNumber evidence="5">4.2.1.41</ecNumber>
    </recommendedName>
    <alternativeName>
        <fullName evidence="5">5-keto-4-deoxy-glucarate dehydratase</fullName>
        <shortName evidence="5">KDGDH</shortName>
    </alternativeName>
</protein>
<dbReference type="NCBIfam" id="NF002958">
    <property type="entry name" value="PRK03620.1"/>
    <property type="match status" value="1"/>
</dbReference>
<evidence type="ECO:0000256" key="6">
    <source>
        <dbReference type="PIRNR" id="PIRNR001365"/>
    </source>
</evidence>
<reference evidence="9" key="1">
    <citation type="journal article" date="2014" name="Int. J. Syst. Evol. Microbiol.">
        <title>Complete genome sequence of Corynebacterium casei LMG S-19264T (=DSM 44701T), isolated from a smear-ripened cheese.</title>
        <authorList>
            <consortium name="US DOE Joint Genome Institute (JGI-PGF)"/>
            <person name="Walter F."/>
            <person name="Albersmeier A."/>
            <person name="Kalinowski J."/>
            <person name="Ruckert C."/>
        </authorList>
    </citation>
    <scope>NUCLEOTIDE SEQUENCE</scope>
    <source>
        <strain evidence="9">CGMCC 4.7306</strain>
    </source>
</reference>
<keyword evidence="4 5" id="KW-0456">Lyase</keyword>
<evidence type="ECO:0000256" key="4">
    <source>
        <dbReference type="ARBA" id="ARBA00023239"/>
    </source>
</evidence>
<dbReference type="EC" id="4.2.1.41" evidence="5"/>